<dbReference type="Gene3D" id="3.90.230.10">
    <property type="entry name" value="Creatinase/methionine aminopeptidase superfamily"/>
    <property type="match status" value="1"/>
</dbReference>
<dbReference type="InterPro" id="IPR036005">
    <property type="entry name" value="Creatinase/aminopeptidase-like"/>
</dbReference>
<evidence type="ECO:0000256" key="2">
    <source>
        <dbReference type="ARBA" id="ARBA00022801"/>
    </source>
</evidence>
<keyword evidence="6" id="KW-0645">Protease</keyword>
<name>A0A329QP24_9ACTN</name>
<dbReference type="GO" id="GO:0004177">
    <property type="term" value="F:aminopeptidase activity"/>
    <property type="evidence" value="ECO:0007669"/>
    <property type="project" value="UniProtKB-KW"/>
</dbReference>
<dbReference type="GO" id="GO:0046872">
    <property type="term" value="F:metal ion binding"/>
    <property type="evidence" value="ECO:0007669"/>
    <property type="project" value="UniProtKB-KW"/>
</dbReference>
<feature type="domain" description="Peptidase M24" evidence="4">
    <location>
        <begin position="179"/>
        <end position="382"/>
    </location>
</feature>
<proteinExistence type="inferred from homology"/>
<dbReference type="AlphaFoldDB" id="A0A329QP24"/>
<dbReference type="InterPro" id="IPR029149">
    <property type="entry name" value="Creatin/AminoP/Spt16_N"/>
</dbReference>
<dbReference type="Proteomes" id="UP000250462">
    <property type="component" value="Unassembled WGS sequence"/>
</dbReference>
<evidence type="ECO:0000259" key="4">
    <source>
        <dbReference type="Pfam" id="PF00557"/>
    </source>
</evidence>
<keyword evidence="1 3" id="KW-0479">Metal-binding</keyword>
<feature type="domain" description="Creatinase N-terminal" evidence="5">
    <location>
        <begin position="8"/>
        <end position="129"/>
    </location>
</feature>
<sequence length="401" mass="42087">MPERHASRRARLAAHLARHDIDAALVTRLVNVCYLTGLNSSNAAVLLAADGTTVLATDARYATAAGAVAPDVELVVTRPVAVELAKRAATKTIAPSNGATSGGARVRRLALEAHDVTLEQSSTIRSALAELDEGGEHDEPGEHGDRGEHGEAAGDVELVHLGRVVEDLRATKDDAELDALREACRISSVALEELFAAGGFVGRTEKAIARDLEWRMYDHGAEAIAFDTIVASGPNSAIPHHRAGERLVERGDLLKIDFGAVYQGYHADCTRTCVVGAEPAAWQREIYDIVAAAQRAGRAALIAGAERIGVDNAARSVIDEAGYGENFGHGTGHGVGLEVHEAPSLGYSAAGTLAGRMTVTVEPGIYLPGYGGVRIEDTLVVGDDGPELLTPVTKELLVLDA</sequence>
<organism evidence="6 7">
    <name type="scientific">Phytoactinopolyspora halophila</name>
    <dbReference type="NCBI Taxonomy" id="1981511"/>
    <lineage>
        <taxon>Bacteria</taxon>
        <taxon>Bacillati</taxon>
        <taxon>Actinomycetota</taxon>
        <taxon>Actinomycetes</taxon>
        <taxon>Jiangellales</taxon>
        <taxon>Jiangellaceae</taxon>
        <taxon>Phytoactinopolyspora</taxon>
    </lineage>
</organism>
<evidence type="ECO:0000313" key="6">
    <source>
        <dbReference type="EMBL" id="RAW12378.1"/>
    </source>
</evidence>
<dbReference type="EMBL" id="QMIG01000016">
    <property type="protein sequence ID" value="RAW12378.1"/>
    <property type="molecule type" value="Genomic_DNA"/>
</dbReference>
<dbReference type="CDD" id="cd01092">
    <property type="entry name" value="APP-like"/>
    <property type="match status" value="1"/>
</dbReference>
<dbReference type="RefSeq" id="WP_112259060.1">
    <property type="nucleotide sequence ID" value="NZ_QMIG01000016.1"/>
</dbReference>
<dbReference type="SUPFAM" id="SSF53092">
    <property type="entry name" value="Creatinase/prolidase N-terminal domain"/>
    <property type="match status" value="1"/>
</dbReference>
<dbReference type="InterPro" id="IPR000587">
    <property type="entry name" value="Creatinase_N"/>
</dbReference>
<evidence type="ECO:0000259" key="5">
    <source>
        <dbReference type="Pfam" id="PF01321"/>
    </source>
</evidence>
<dbReference type="PROSITE" id="PS00491">
    <property type="entry name" value="PROLINE_PEPTIDASE"/>
    <property type="match status" value="1"/>
</dbReference>
<evidence type="ECO:0000313" key="7">
    <source>
        <dbReference type="Proteomes" id="UP000250462"/>
    </source>
</evidence>
<reference evidence="6 7" key="1">
    <citation type="submission" date="2018-06" db="EMBL/GenBank/DDBJ databases">
        <title>Phytoactinopolyspora halophila sp. nov., a novel halophilic actinomycete isolated from a saline soil in China.</title>
        <authorList>
            <person name="Tang S.-K."/>
        </authorList>
    </citation>
    <scope>NUCLEOTIDE SEQUENCE [LARGE SCALE GENOMIC DNA]</scope>
    <source>
        <strain evidence="6 7">YIM 96934</strain>
    </source>
</reference>
<protein>
    <submittedName>
        <fullName evidence="6">Aminopeptidase P family protein</fullName>
    </submittedName>
</protein>
<dbReference type="InterPro" id="IPR050659">
    <property type="entry name" value="Peptidase_M24B"/>
</dbReference>
<keyword evidence="7" id="KW-1185">Reference proteome</keyword>
<comment type="caution">
    <text evidence="6">The sequence shown here is derived from an EMBL/GenBank/DDBJ whole genome shotgun (WGS) entry which is preliminary data.</text>
</comment>
<dbReference type="Gene3D" id="3.40.350.10">
    <property type="entry name" value="Creatinase/prolidase N-terminal domain"/>
    <property type="match status" value="1"/>
</dbReference>
<dbReference type="SUPFAM" id="SSF55920">
    <property type="entry name" value="Creatinase/aminopeptidase"/>
    <property type="match status" value="1"/>
</dbReference>
<keyword evidence="2" id="KW-0378">Hydrolase</keyword>
<evidence type="ECO:0000256" key="1">
    <source>
        <dbReference type="ARBA" id="ARBA00022723"/>
    </source>
</evidence>
<dbReference type="OrthoDB" id="9806388at2"/>
<dbReference type="PANTHER" id="PTHR46112:SF8">
    <property type="entry name" value="CYTOPLASMIC PEPTIDASE PEPQ-RELATED"/>
    <property type="match status" value="1"/>
</dbReference>
<gene>
    <name evidence="6" type="ORF">DPM12_14500</name>
</gene>
<dbReference type="InterPro" id="IPR001131">
    <property type="entry name" value="Peptidase_M24B_aminopep-P_CS"/>
</dbReference>
<dbReference type="PANTHER" id="PTHR46112">
    <property type="entry name" value="AMINOPEPTIDASE"/>
    <property type="match status" value="1"/>
</dbReference>
<dbReference type="Pfam" id="PF01321">
    <property type="entry name" value="Creatinase_N"/>
    <property type="match status" value="1"/>
</dbReference>
<evidence type="ECO:0000256" key="3">
    <source>
        <dbReference type="RuleBase" id="RU000590"/>
    </source>
</evidence>
<comment type="similarity">
    <text evidence="3">Belongs to the peptidase M24B family.</text>
</comment>
<dbReference type="Pfam" id="PF00557">
    <property type="entry name" value="Peptidase_M24"/>
    <property type="match status" value="1"/>
</dbReference>
<keyword evidence="6" id="KW-0031">Aminopeptidase</keyword>
<accession>A0A329QP24</accession>
<dbReference type="InterPro" id="IPR000994">
    <property type="entry name" value="Pept_M24"/>
</dbReference>